<dbReference type="Proteomes" id="UP000565579">
    <property type="component" value="Unassembled WGS sequence"/>
</dbReference>
<comment type="similarity">
    <text evidence="1">Belongs to the UPF0065 (bug) family.</text>
</comment>
<keyword evidence="2" id="KW-0732">Signal</keyword>
<dbReference type="PANTHER" id="PTHR42928">
    <property type="entry name" value="TRICARBOXYLATE-BINDING PROTEIN"/>
    <property type="match status" value="1"/>
</dbReference>
<dbReference type="RefSeq" id="WP_185108018.1">
    <property type="nucleotide sequence ID" value="NZ_JACHMI010000001.1"/>
</dbReference>
<dbReference type="InterPro" id="IPR042100">
    <property type="entry name" value="Bug_dom1"/>
</dbReference>
<dbReference type="AlphaFoldDB" id="A0A7X0P245"/>
<comment type="caution">
    <text evidence="3">The sequence shown here is derived from an EMBL/GenBank/DDBJ whole genome shotgun (WGS) entry which is preliminary data.</text>
</comment>
<keyword evidence="4" id="KW-1185">Reference proteome</keyword>
<dbReference type="CDD" id="cd07012">
    <property type="entry name" value="PBP2_Bug_TTT"/>
    <property type="match status" value="1"/>
</dbReference>
<dbReference type="SUPFAM" id="SSF53850">
    <property type="entry name" value="Periplasmic binding protein-like II"/>
    <property type="match status" value="1"/>
</dbReference>
<dbReference type="Pfam" id="PF03401">
    <property type="entry name" value="TctC"/>
    <property type="match status" value="1"/>
</dbReference>
<feature type="chain" id="PRO_5038810298" evidence="2">
    <location>
        <begin position="25"/>
        <end position="334"/>
    </location>
</feature>
<dbReference type="PIRSF" id="PIRSF017082">
    <property type="entry name" value="YflP"/>
    <property type="match status" value="1"/>
</dbReference>
<feature type="signal peptide" evidence="2">
    <location>
        <begin position="1"/>
        <end position="24"/>
    </location>
</feature>
<reference evidence="3 4" key="1">
    <citation type="submission" date="2020-08" db="EMBL/GenBank/DDBJ databases">
        <title>Sequencing the genomes of 1000 actinobacteria strains.</title>
        <authorList>
            <person name="Klenk H.-P."/>
        </authorList>
    </citation>
    <scope>NUCLEOTIDE SEQUENCE [LARGE SCALE GENOMIC DNA]</scope>
    <source>
        <strain evidence="3 4">DSM 43768</strain>
    </source>
</reference>
<sequence length="334" mass="34815">MTAIRRWAPLVVALLATGALIVTAPADDQRAGSAVARALDGRQLRIMAPAAPGGGWDQTSREMQAALRDLAGRSEVYNVAGAGGTIGLSQFVRLNGDPSQLMTTGLIMIGAVETNDSPHSLAETVPLARLTTDYQVVVVAANSPLKDMKAAAEAMRADLPAVSISGGSAGGVEQILAGLMAKAVGADPAKVSYVAHSGGGEALTTLLSGRSTLGISGVSEVMPQIKAGQVRALAVSSPDRLPALPDVPTLRESGLDVELQNWRGVVAPKGITPEQERALEQLLLDMTRTDEWRQALADRGWGDATLAGPEFEEFVKSEQSRVAQILKEIGLGRS</sequence>
<dbReference type="Gene3D" id="3.40.190.150">
    <property type="entry name" value="Bordetella uptake gene, domain 1"/>
    <property type="match status" value="1"/>
</dbReference>
<organism evidence="3 4">
    <name type="scientific">Nonomuraea rubra</name>
    <dbReference type="NCBI Taxonomy" id="46180"/>
    <lineage>
        <taxon>Bacteria</taxon>
        <taxon>Bacillati</taxon>
        <taxon>Actinomycetota</taxon>
        <taxon>Actinomycetes</taxon>
        <taxon>Streptosporangiales</taxon>
        <taxon>Streptosporangiaceae</taxon>
        <taxon>Nonomuraea</taxon>
    </lineage>
</organism>
<dbReference type="PANTHER" id="PTHR42928:SF3">
    <property type="entry name" value="UPF0065 PROTEIN YFLP"/>
    <property type="match status" value="1"/>
</dbReference>
<evidence type="ECO:0000313" key="3">
    <source>
        <dbReference type="EMBL" id="MBB6553684.1"/>
    </source>
</evidence>
<dbReference type="Gene3D" id="3.40.190.10">
    <property type="entry name" value="Periplasmic binding protein-like II"/>
    <property type="match status" value="1"/>
</dbReference>
<evidence type="ECO:0000313" key="4">
    <source>
        <dbReference type="Proteomes" id="UP000565579"/>
    </source>
</evidence>
<gene>
    <name evidence="3" type="ORF">HD593_008479</name>
</gene>
<dbReference type="EMBL" id="JACHMI010000001">
    <property type="protein sequence ID" value="MBB6553684.1"/>
    <property type="molecule type" value="Genomic_DNA"/>
</dbReference>
<protein>
    <submittedName>
        <fullName evidence="3">Putative tricarboxylic transport membrane protein</fullName>
    </submittedName>
</protein>
<accession>A0A7X0P245</accession>
<evidence type="ECO:0000256" key="1">
    <source>
        <dbReference type="ARBA" id="ARBA00006987"/>
    </source>
</evidence>
<dbReference type="InterPro" id="IPR005064">
    <property type="entry name" value="BUG"/>
</dbReference>
<name>A0A7X0P245_9ACTN</name>
<evidence type="ECO:0000256" key="2">
    <source>
        <dbReference type="SAM" id="SignalP"/>
    </source>
</evidence>
<proteinExistence type="inferred from homology"/>